<accession>A0A1M4ECA9</accession>
<dbReference type="InterPro" id="IPR016047">
    <property type="entry name" value="M23ase_b-sheet_dom"/>
</dbReference>
<feature type="chain" id="PRO_5012973983" evidence="2">
    <location>
        <begin position="30"/>
        <end position="360"/>
    </location>
</feature>
<dbReference type="Pfam" id="PF01551">
    <property type="entry name" value="Peptidase_M23"/>
    <property type="match status" value="1"/>
</dbReference>
<keyword evidence="1 2" id="KW-0732">Signal</keyword>
<dbReference type="EMBL" id="LT559118">
    <property type="protein sequence ID" value="SBO96430.1"/>
    <property type="molecule type" value="Genomic_DNA"/>
</dbReference>
<feature type="signal peptide" evidence="2">
    <location>
        <begin position="1"/>
        <end position="29"/>
    </location>
</feature>
<dbReference type="PANTHER" id="PTHR21666:SF270">
    <property type="entry name" value="MUREIN HYDROLASE ACTIVATOR ENVC"/>
    <property type="match status" value="1"/>
</dbReference>
<dbReference type="SUPFAM" id="SSF69318">
    <property type="entry name" value="Integrin alpha N-terminal domain"/>
    <property type="match status" value="1"/>
</dbReference>
<dbReference type="AlphaFoldDB" id="A0A1M4ECA9"/>
<evidence type="ECO:0000259" key="3">
    <source>
        <dbReference type="Pfam" id="PF01551"/>
    </source>
</evidence>
<reference evidence="4" key="1">
    <citation type="submission" date="2016-04" db="EMBL/GenBank/DDBJ databases">
        <authorList>
            <person name="Evans L.H."/>
            <person name="Alamgir A."/>
            <person name="Owens N."/>
            <person name="Weber N.D."/>
            <person name="Virtaneva K."/>
            <person name="Barbian K."/>
            <person name="Babar A."/>
            <person name="Rosenke K."/>
        </authorList>
    </citation>
    <scope>NUCLEOTIDE SEQUENCE</scope>
    <source>
        <strain evidence="4">Nono1</strain>
    </source>
</reference>
<dbReference type="InterPro" id="IPR011055">
    <property type="entry name" value="Dup_hybrid_motif"/>
</dbReference>
<dbReference type="InterPro" id="IPR050570">
    <property type="entry name" value="Cell_wall_metabolism_enzyme"/>
</dbReference>
<dbReference type="InterPro" id="IPR013517">
    <property type="entry name" value="FG-GAP"/>
</dbReference>
<dbReference type="Gene3D" id="2.70.70.10">
    <property type="entry name" value="Glucose Permease (Domain IIA)"/>
    <property type="match status" value="1"/>
</dbReference>
<gene>
    <name evidence="4" type="ORF">BN4615_P5946</name>
</gene>
<evidence type="ECO:0000313" key="4">
    <source>
        <dbReference type="EMBL" id="SBO96430.1"/>
    </source>
</evidence>
<dbReference type="SUPFAM" id="SSF51261">
    <property type="entry name" value="Duplicated hybrid motif"/>
    <property type="match status" value="1"/>
</dbReference>
<feature type="domain" description="M23ase beta-sheet core" evidence="3">
    <location>
        <begin position="66"/>
        <end position="144"/>
    </location>
</feature>
<evidence type="ECO:0000256" key="2">
    <source>
        <dbReference type="SAM" id="SignalP"/>
    </source>
</evidence>
<evidence type="ECO:0000256" key="1">
    <source>
        <dbReference type="ARBA" id="ARBA00022729"/>
    </source>
</evidence>
<dbReference type="GO" id="GO:0004222">
    <property type="term" value="F:metalloendopeptidase activity"/>
    <property type="evidence" value="ECO:0007669"/>
    <property type="project" value="TreeGrafter"/>
</dbReference>
<dbReference type="PANTHER" id="PTHR21666">
    <property type="entry name" value="PEPTIDASE-RELATED"/>
    <property type="match status" value="1"/>
</dbReference>
<proteinExistence type="predicted"/>
<organism evidence="4">
    <name type="scientific">Nonomuraea gerenzanensis</name>
    <dbReference type="NCBI Taxonomy" id="93944"/>
    <lineage>
        <taxon>Bacteria</taxon>
        <taxon>Bacillati</taxon>
        <taxon>Actinomycetota</taxon>
        <taxon>Actinomycetes</taxon>
        <taxon>Streptosporangiales</taxon>
        <taxon>Streptosporangiaceae</taxon>
        <taxon>Nonomuraea</taxon>
    </lineage>
</organism>
<dbReference type="CDD" id="cd12797">
    <property type="entry name" value="M23_peptidase"/>
    <property type="match status" value="1"/>
</dbReference>
<protein>
    <submittedName>
        <fullName evidence="4">Membrane proteins related to metalloendopeptidases</fullName>
    </submittedName>
</protein>
<name>A0A1M4ECA9_9ACTN</name>
<dbReference type="Pfam" id="PF13517">
    <property type="entry name" value="FG-GAP_3"/>
    <property type="match status" value="1"/>
</dbReference>
<sequence>MLKRRLAGAAMLLTVVAGALVATSVPASAAPNYQLPFPCGQQWRLNTWDSTHAPALDMVREPQSGTEGSLLVAPAAGTVNQSYYHGNAGNMIQINHGGGHFTTYIHLQSRAVSVGDRVAQGQLIGRVGHTGPTSNGTPHLHYEQGYDADGSGSASWGFEGAERVTAVFGGKAYGPAPNGEWRNVESRNGCESRAGNSVTGDSYADVLATDGDGKMWLYSNNFVRDNGQPYTGSAPREVGHGWSASTRIIPADVTGDGYTDLLAVDATGKMLLYSNNIARDNGQPYTGSAPREVGHGWSTTTRIIPADVTGDGYTDLLAVDATGKMLLYSNNIVRDNGQPYTGSTPREVGHGWNNYPRVMA</sequence>
<dbReference type="InterPro" id="IPR028994">
    <property type="entry name" value="Integrin_alpha_N"/>
</dbReference>
<dbReference type="RefSeq" id="WP_311131920.1">
    <property type="nucleotide sequence ID" value="NZ_LT559118.1"/>
</dbReference>